<dbReference type="AlphaFoldDB" id="A0A2W7TMM5"/>
<dbReference type="OrthoDB" id="1467917at2"/>
<evidence type="ECO:0000313" key="3">
    <source>
        <dbReference type="Proteomes" id="UP000249720"/>
    </source>
</evidence>
<dbReference type="Pfam" id="PF09413">
    <property type="entry name" value="DUF2007"/>
    <property type="match status" value="1"/>
</dbReference>
<evidence type="ECO:0000313" key="2">
    <source>
        <dbReference type="EMBL" id="PZX64452.1"/>
    </source>
</evidence>
<organism evidence="2 3">
    <name type="scientific">Hydrotalea sandarakina</name>
    <dbReference type="NCBI Taxonomy" id="1004304"/>
    <lineage>
        <taxon>Bacteria</taxon>
        <taxon>Pseudomonadati</taxon>
        <taxon>Bacteroidota</taxon>
        <taxon>Chitinophagia</taxon>
        <taxon>Chitinophagales</taxon>
        <taxon>Chitinophagaceae</taxon>
        <taxon>Hydrotalea</taxon>
    </lineage>
</organism>
<dbReference type="Proteomes" id="UP000249720">
    <property type="component" value="Unassembled WGS sequence"/>
</dbReference>
<protein>
    <submittedName>
        <fullName evidence="2">Putative signal transducing protein</fullName>
    </submittedName>
</protein>
<proteinExistence type="predicted"/>
<name>A0A2W7TMM5_9BACT</name>
<accession>A0A2W7TMM5</accession>
<dbReference type="EMBL" id="QKZV01000002">
    <property type="protein sequence ID" value="PZX64452.1"/>
    <property type="molecule type" value="Genomic_DNA"/>
</dbReference>
<evidence type="ECO:0000259" key="1">
    <source>
        <dbReference type="Pfam" id="PF09413"/>
    </source>
</evidence>
<keyword evidence="3" id="KW-1185">Reference proteome</keyword>
<dbReference type="RefSeq" id="WP_111293626.1">
    <property type="nucleotide sequence ID" value="NZ_QKZV01000002.1"/>
</dbReference>
<dbReference type="InterPro" id="IPR018551">
    <property type="entry name" value="DUF2007"/>
</dbReference>
<feature type="domain" description="DUF2007" evidence="1">
    <location>
        <begin position="8"/>
        <end position="64"/>
    </location>
</feature>
<sequence>MEKSAWFLLYSTKNVPHASIIKGVLEENSIPVQVLNKLDSSYLTFGAIEIYVPLHLKEIAKELLEKSLLN</sequence>
<comment type="caution">
    <text evidence="2">The sequence shown here is derived from an EMBL/GenBank/DDBJ whole genome shotgun (WGS) entry which is preliminary data.</text>
</comment>
<gene>
    <name evidence="2" type="ORF">LX80_00648</name>
</gene>
<reference evidence="2 3" key="1">
    <citation type="submission" date="2018-06" db="EMBL/GenBank/DDBJ databases">
        <title>Genomic Encyclopedia of Archaeal and Bacterial Type Strains, Phase II (KMG-II): from individual species to whole genera.</title>
        <authorList>
            <person name="Goeker M."/>
        </authorList>
    </citation>
    <scope>NUCLEOTIDE SEQUENCE [LARGE SCALE GENOMIC DNA]</scope>
    <source>
        <strain evidence="2 3">DSM 23241</strain>
    </source>
</reference>